<name>A0A504Z5T7_FASGI</name>
<evidence type="ECO:0000313" key="7">
    <source>
        <dbReference type="Proteomes" id="UP000316759"/>
    </source>
</evidence>
<evidence type="ECO:0000313" key="6">
    <source>
        <dbReference type="EMBL" id="TPP65308.1"/>
    </source>
</evidence>
<feature type="transmembrane region" description="Helical" evidence="5">
    <location>
        <begin position="270"/>
        <end position="296"/>
    </location>
</feature>
<evidence type="ECO:0008006" key="8">
    <source>
        <dbReference type="Google" id="ProtNLM"/>
    </source>
</evidence>
<keyword evidence="7" id="KW-1185">Reference proteome</keyword>
<keyword evidence="4 5" id="KW-0472">Membrane</keyword>
<comment type="subcellular location">
    <subcellularLocation>
        <location evidence="1">Membrane</location>
        <topology evidence="1">Multi-pass membrane protein</topology>
    </subcellularLocation>
</comment>
<proteinExistence type="predicted"/>
<comment type="caution">
    <text evidence="6">The sequence shown here is derived from an EMBL/GenBank/DDBJ whole genome shotgun (WGS) entry which is preliminary data.</text>
</comment>
<dbReference type="InterPro" id="IPR008952">
    <property type="entry name" value="Tetraspanin_EC2_sf"/>
</dbReference>
<accession>A0A504Z5T7</accession>
<keyword evidence="2 5" id="KW-0812">Transmembrane</keyword>
<dbReference type="Proteomes" id="UP000316759">
    <property type="component" value="Unassembled WGS sequence"/>
</dbReference>
<dbReference type="AlphaFoldDB" id="A0A504Z5T7"/>
<dbReference type="InterPro" id="IPR018499">
    <property type="entry name" value="Tetraspanin/Peripherin"/>
</dbReference>
<organism evidence="6 7">
    <name type="scientific">Fasciola gigantica</name>
    <name type="common">Giant liver fluke</name>
    <dbReference type="NCBI Taxonomy" id="46835"/>
    <lineage>
        <taxon>Eukaryota</taxon>
        <taxon>Metazoa</taxon>
        <taxon>Spiralia</taxon>
        <taxon>Lophotrochozoa</taxon>
        <taxon>Platyhelminthes</taxon>
        <taxon>Trematoda</taxon>
        <taxon>Digenea</taxon>
        <taxon>Plagiorchiida</taxon>
        <taxon>Echinostomata</taxon>
        <taxon>Echinostomatoidea</taxon>
        <taxon>Fasciolidae</taxon>
        <taxon>Fasciola</taxon>
    </lineage>
</organism>
<dbReference type="Pfam" id="PF00335">
    <property type="entry name" value="Tetraspanin"/>
    <property type="match status" value="1"/>
</dbReference>
<dbReference type="STRING" id="46835.A0A504Z5T7"/>
<evidence type="ECO:0000256" key="1">
    <source>
        <dbReference type="ARBA" id="ARBA00004141"/>
    </source>
</evidence>
<evidence type="ECO:0000256" key="3">
    <source>
        <dbReference type="ARBA" id="ARBA00022989"/>
    </source>
</evidence>
<protein>
    <recommendedName>
        <fullName evidence="8">Tetraspanin</fullName>
    </recommendedName>
</protein>
<sequence>MSDYMCGNCMKCLIIFLNVLAMLVSFAMINIGAIVIWNRELVKSVVGPFLNNLATGAVPLTERQVSDIAGEFHNLIGVLGWAPFIFGFFIFAASVLALVGICRPSTDVLLAYVALTGLLIVIPLLIMIIYLSDRPSMMTHADNFLLRHMAAYESINSSTTSSILMGVFMAAFQCCGYNNGSDFNTTGWRFTGMENLNGRGFNLTHPLPCCKPGNGTTSTTGIPPGGGGGIPPVIPIGGLPCPLNFTANNSYIEVGCRKILTQQLVFLTDIVAFTSLIPLCFNIMLLIVTVVIIVNYRQVLVP</sequence>
<feature type="transmembrane region" description="Helical" evidence="5">
    <location>
        <begin position="109"/>
        <end position="131"/>
    </location>
</feature>
<feature type="transmembrane region" description="Helical" evidence="5">
    <location>
        <begin position="81"/>
        <end position="102"/>
    </location>
</feature>
<dbReference type="EMBL" id="SUNJ01003384">
    <property type="protein sequence ID" value="TPP65308.1"/>
    <property type="molecule type" value="Genomic_DNA"/>
</dbReference>
<feature type="transmembrane region" description="Helical" evidence="5">
    <location>
        <begin position="12"/>
        <end position="37"/>
    </location>
</feature>
<dbReference type="SUPFAM" id="SSF48652">
    <property type="entry name" value="Tetraspanin"/>
    <property type="match status" value="1"/>
</dbReference>
<dbReference type="OrthoDB" id="6240738at2759"/>
<reference evidence="6 7" key="1">
    <citation type="submission" date="2019-04" db="EMBL/GenBank/DDBJ databases">
        <title>Annotation for the trematode Fasciola gigantica.</title>
        <authorList>
            <person name="Choi Y.-J."/>
        </authorList>
    </citation>
    <scope>NUCLEOTIDE SEQUENCE [LARGE SCALE GENOMIC DNA]</scope>
    <source>
        <strain evidence="6">Uganda_cow_1</strain>
    </source>
</reference>
<evidence type="ECO:0000256" key="4">
    <source>
        <dbReference type="ARBA" id="ARBA00023136"/>
    </source>
</evidence>
<evidence type="ECO:0000256" key="5">
    <source>
        <dbReference type="SAM" id="Phobius"/>
    </source>
</evidence>
<gene>
    <name evidence="6" type="ORF">FGIG_02216</name>
</gene>
<evidence type="ECO:0000256" key="2">
    <source>
        <dbReference type="ARBA" id="ARBA00022692"/>
    </source>
</evidence>
<keyword evidence="3 5" id="KW-1133">Transmembrane helix</keyword>
<dbReference type="GO" id="GO:0016020">
    <property type="term" value="C:membrane"/>
    <property type="evidence" value="ECO:0007669"/>
    <property type="project" value="UniProtKB-SubCell"/>
</dbReference>